<evidence type="ECO:0008006" key="5">
    <source>
        <dbReference type="Google" id="ProtNLM"/>
    </source>
</evidence>
<protein>
    <recommendedName>
        <fullName evidence="5">RxLR effector protein</fullName>
    </recommendedName>
</protein>
<name>A0A024GA37_9STRA</name>
<keyword evidence="4" id="KW-1185">Reference proteome</keyword>
<dbReference type="EMBL" id="CAIX01000050">
    <property type="protein sequence ID" value="CCI43519.1"/>
    <property type="molecule type" value="Genomic_DNA"/>
</dbReference>
<accession>A0A024GA37</accession>
<evidence type="ECO:0000313" key="3">
    <source>
        <dbReference type="EMBL" id="CCI43519.1"/>
    </source>
</evidence>
<comment type="caution">
    <text evidence="3">The sequence shown here is derived from an EMBL/GenBank/DDBJ whole genome shotgun (WGS) entry which is preliminary data.</text>
</comment>
<dbReference type="AlphaFoldDB" id="A0A024GA37"/>
<feature type="compositionally biased region" description="Basic and acidic residues" evidence="1">
    <location>
        <begin position="92"/>
        <end position="108"/>
    </location>
</feature>
<reference evidence="3 4" key="1">
    <citation type="submission" date="2012-05" db="EMBL/GenBank/DDBJ databases">
        <title>Recombination and specialization in a pathogen metapopulation.</title>
        <authorList>
            <person name="Gardiner A."/>
            <person name="Kemen E."/>
            <person name="Schultz-Larsen T."/>
            <person name="MacLean D."/>
            <person name="Van Oosterhout C."/>
            <person name="Jones J.D.G."/>
        </authorList>
    </citation>
    <scope>NUCLEOTIDE SEQUENCE [LARGE SCALE GENOMIC DNA]</scope>
    <source>
        <strain evidence="3 4">Ac Nc2</strain>
    </source>
</reference>
<keyword evidence="2" id="KW-0732">Signal</keyword>
<organism evidence="3 4">
    <name type="scientific">Albugo candida</name>
    <dbReference type="NCBI Taxonomy" id="65357"/>
    <lineage>
        <taxon>Eukaryota</taxon>
        <taxon>Sar</taxon>
        <taxon>Stramenopiles</taxon>
        <taxon>Oomycota</taxon>
        <taxon>Peronosporomycetes</taxon>
        <taxon>Albuginales</taxon>
        <taxon>Albuginaceae</taxon>
        <taxon>Albugo</taxon>
    </lineage>
</organism>
<evidence type="ECO:0000313" key="4">
    <source>
        <dbReference type="Proteomes" id="UP000053237"/>
    </source>
</evidence>
<sequence>MNSLRALNSISAALLLLHQPSTIQASEKDEYSSLATIIQHEPKPLIGIKESISSGDKPRFRKLLPAGAKGSKTSQPVQEMKPGGKRCTSKQSSDRKPDDSSDTMDTKRYVHRVQNQLEAICTKHSDSKKKMANYEELMKVQAQKTPAQQELASQILWYQTSDRKQSER</sequence>
<evidence type="ECO:0000256" key="2">
    <source>
        <dbReference type="SAM" id="SignalP"/>
    </source>
</evidence>
<feature type="chain" id="PRO_5001529418" description="RxLR effector protein" evidence="2">
    <location>
        <begin position="26"/>
        <end position="168"/>
    </location>
</feature>
<dbReference type="Proteomes" id="UP000053237">
    <property type="component" value="Unassembled WGS sequence"/>
</dbReference>
<dbReference type="InParanoid" id="A0A024GA37"/>
<gene>
    <name evidence="3" type="ORF">BN9_043030</name>
</gene>
<evidence type="ECO:0000256" key="1">
    <source>
        <dbReference type="SAM" id="MobiDB-lite"/>
    </source>
</evidence>
<feature type="region of interest" description="Disordered" evidence="1">
    <location>
        <begin position="48"/>
        <end position="110"/>
    </location>
</feature>
<proteinExistence type="predicted"/>
<feature type="signal peptide" evidence="2">
    <location>
        <begin position="1"/>
        <end position="25"/>
    </location>
</feature>